<dbReference type="OMA" id="INWISEV"/>
<dbReference type="STRING" id="7222.B4JXJ6"/>
<evidence type="ECO:0000313" key="10">
    <source>
        <dbReference type="Proteomes" id="UP000001070"/>
    </source>
</evidence>
<feature type="compositionally biased region" description="Basic and acidic residues" evidence="6">
    <location>
        <begin position="132"/>
        <end position="148"/>
    </location>
</feature>
<dbReference type="Gene3D" id="1.10.472.10">
    <property type="entry name" value="Cyclin-like"/>
    <property type="match status" value="2"/>
</dbReference>
<dbReference type="PROSITE" id="PS00292">
    <property type="entry name" value="CYCLINS"/>
    <property type="match status" value="1"/>
</dbReference>
<evidence type="ECO:0000259" key="7">
    <source>
        <dbReference type="SMART" id="SM00385"/>
    </source>
</evidence>
<dbReference type="SMR" id="B4JXJ6"/>
<evidence type="ECO:0000256" key="6">
    <source>
        <dbReference type="SAM" id="MobiDB-lite"/>
    </source>
</evidence>
<dbReference type="HOGENOM" id="CLU_020695_10_1_1"/>
<accession>B4JXJ6</accession>
<feature type="region of interest" description="Disordered" evidence="6">
    <location>
        <begin position="1"/>
        <end position="234"/>
    </location>
</feature>
<evidence type="ECO:0000256" key="3">
    <source>
        <dbReference type="ARBA" id="ARBA00023127"/>
    </source>
</evidence>
<feature type="compositionally biased region" description="Basic and acidic residues" evidence="6">
    <location>
        <begin position="173"/>
        <end position="189"/>
    </location>
</feature>
<organism evidence="10">
    <name type="scientific">Drosophila grimshawi</name>
    <name type="common">Hawaiian fruit fly</name>
    <name type="synonym">Idiomyia grimshawi</name>
    <dbReference type="NCBI Taxonomy" id="7222"/>
    <lineage>
        <taxon>Eukaryota</taxon>
        <taxon>Metazoa</taxon>
        <taxon>Ecdysozoa</taxon>
        <taxon>Arthropoda</taxon>
        <taxon>Hexapoda</taxon>
        <taxon>Insecta</taxon>
        <taxon>Pterygota</taxon>
        <taxon>Neoptera</taxon>
        <taxon>Endopterygota</taxon>
        <taxon>Diptera</taxon>
        <taxon>Brachycera</taxon>
        <taxon>Muscomorpha</taxon>
        <taxon>Ephydroidea</taxon>
        <taxon>Drosophilidae</taxon>
        <taxon>Drosophila</taxon>
        <taxon>Hawaiian Drosophila</taxon>
    </lineage>
</organism>
<protein>
    <submittedName>
        <fullName evidence="9">GH17968</fullName>
    </submittedName>
</protein>
<dbReference type="PhylomeDB" id="B4JXJ6"/>
<evidence type="ECO:0000259" key="8">
    <source>
        <dbReference type="SMART" id="SM01332"/>
    </source>
</evidence>
<keyword evidence="10" id="KW-1185">Reference proteome</keyword>
<dbReference type="KEGG" id="dgr:6569391"/>
<proteinExistence type="inferred from homology"/>
<feature type="compositionally biased region" description="Low complexity" evidence="6">
    <location>
        <begin position="84"/>
        <end position="103"/>
    </location>
</feature>
<dbReference type="InterPro" id="IPR048258">
    <property type="entry name" value="Cyclins_cyclin-box"/>
</dbReference>
<sequence length="575" mass="62785">MAAENKLKQKHAKKRAMPLNEAATKRAPLGDLQNRELAREITKDVTSKQLKDVKTSTKARADTPWKKQPLGTANGAAKARMQRLRATTTAADRSAARTTTTMTHAKHVTDAANSKLAAATTAAVAAASKQKSTADGKKTGNGGSERKSLTNVAPAPAEVAVKKKVAAASKQKSTADGKKKGNGGSERKSLTNVAPAPAEVAVKKEVAAASKQKSTADGKKKGNGDRKRKSLTNVAPAPAPAEVAVKKKVILRNNVPQAIAAVATTKTTTIVALSSRLADVEAIDAGDRKNLIMVSEYVNDIYDYLYELEEQQPIYSDHLRGQSVVSYLMRATLINWISEVNFGLDLTEDTFYLAVAIIDRYLQVVKDTKHQYMQLVGISALFIATKYEEQSSATMCDFVCVTGYTYTANEIKKMEQLILKAIDYNLSRPLPIHFLRRYSKAASADDEHHAMSEYFLELASIDYTLASYKPSEIAAASLLLSLHLLNGNARAPTGFNDSHWTPTLVHYSRYTAAHLRPITQKIAKLARNAPTATLSAAYKKYQLNQFHRIALRTELRGPLINSILVKTKKKMMNSK</sequence>
<reference evidence="9 10" key="1">
    <citation type="journal article" date="2007" name="Nature">
        <title>Evolution of genes and genomes on the Drosophila phylogeny.</title>
        <authorList>
            <consortium name="Drosophila 12 Genomes Consortium"/>
            <person name="Clark A.G."/>
            <person name="Eisen M.B."/>
            <person name="Smith D.R."/>
            <person name="Bergman C.M."/>
            <person name="Oliver B."/>
            <person name="Markow T.A."/>
            <person name="Kaufman T.C."/>
            <person name="Kellis M."/>
            <person name="Gelbart W."/>
            <person name="Iyer V.N."/>
            <person name="Pollard D.A."/>
            <person name="Sackton T.B."/>
            <person name="Larracuente A.M."/>
            <person name="Singh N.D."/>
            <person name="Abad J.P."/>
            <person name="Abt D.N."/>
            <person name="Adryan B."/>
            <person name="Aguade M."/>
            <person name="Akashi H."/>
            <person name="Anderson W.W."/>
            <person name="Aquadro C.F."/>
            <person name="Ardell D.H."/>
            <person name="Arguello R."/>
            <person name="Artieri C.G."/>
            <person name="Barbash D.A."/>
            <person name="Barker D."/>
            <person name="Barsanti P."/>
            <person name="Batterham P."/>
            <person name="Batzoglou S."/>
            <person name="Begun D."/>
            <person name="Bhutkar A."/>
            <person name="Blanco E."/>
            <person name="Bosak S.A."/>
            <person name="Bradley R.K."/>
            <person name="Brand A.D."/>
            <person name="Brent M.R."/>
            <person name="Brooks A.N."/>
            <person name="Brown R.H."/>
            <person name="Butlin R.K."/>
            <person name="Caggese C."/>
            <person name="Calvi B.R."/>
            <person name="Bernardo de Carvalho A."/>
            <person name="Caspi A."/>
            <person name="Castrezana S."/>
            <person name="Celniker S.E."/>
            <person name="Chang J.L."/>
            <person name="Chapple C."/>
            <person name="Chatterji S."/>
            <person name="Chinwalla A."/>
            <person name="Civetta A."/>
            <person name="Clifton S.W."/>
            <person name="Comeron J.M."/>
            <person name="Costello J.C."/>
            <person name="Coyne J.A."/>
            <person name="Daub J."/>
            <person name="David R.G."/>
            <person name="Delcher A.L."/>
            <person name="Delehaunty K."/>
            <person name="Do C.B."/>
            <person name="Ebling H."/>
            <person name="Edwards K."/>
            <person name="Eickbush T."/>
            <person name="Evans J.D."/>
            <person name="Filipski A."/>
            <person name="Findeiss S."/>
            <person name="Freyhult E."/>
            <person name="Fulton L."/>
            <person name="Fulton R."/>
            <person name="Garcia A.C."/>
            <person name="Gardiner A."/>
            <person name="Garfield D.A."/>
            <person name="Garvin B.E."/>
            <person name="Gibson G."/>
            <person name="Gilbert D."/>
            <person name="Gnerre S."/>
            <person name="Godfrey J."/>
            <person name="Good R."/>
            <person name="Gotea V."/>
            <person name="Gravely B."/>
            <person name="Greenberg A.J."/>
            <person name="Griffiths-Jones S."/>
            <person name="Gross S."/>
            <person name="Guigo R."/>
            <person name="Gustafson E.A."/>
            <person name="Haerty W."/>
            <person name="Hahn M.W."/>
            <person name="Halligan D.L."/>
            <person name="Halpern A.L."/>
            <person name="Halter G.M."/>
            <person name="Han M.V."/>
            <person name="Heger A."/>
            <person name="Hillier L."/>
            <person name="Hinrichs A.S."/>
            <person name="Holmes I."/>
            <person name="Hoskins R.A."/>
            <person name="Hubisz M.J."/>
            <person name="Hultmark D."/>
            <person name="Huntley M.A."/>
            <person name="Jaffe D.B."/>
            <person name="Jagadeeshan S."/>
            <person name="Jeck W.R."/>
            <person name="Johnson J."/>
            <person name="Jones C.D."/>
            <person name="Jordan W.C."/>
            <person name="Karpen G.H."/>
            <person name="Kataoka E."/>
            <person name="Keightley P.D."/>
            <person name="Kheradpour P."/>
            <person name="Kirkness E.F."/>
            <person name="Koerich L.B."/>
            <person name="Kristiansen K."/>
            <person name="Kudrna D."/>
            <person name="Kulathinal R.J."/>
            <person name="Kumar S."/>
            <person name="Kwok R."/>
            <person name="Lander E."/>
            <person name="Langley C.H."/>
            <person name="Lapoint R."/>
            <person name="Lazzaro B.P."/>
            <person name="Lee S.J."/>
            <person name="Levesque L."/>
            <person name="Li R."/>
            <person name="Lin C.F."/>
            <person name="Lin M.F."/>
            <person name="Lindblad-Toh K."/>
            <person name="Llopart A."/>
            <person name="Long M."/>
            <person name="Low L."/>
            <person name="Lozovsky E."/>
            <person name="Lu J."/>
            <person name="Luo M."/>
            <person name="Machado C.A."/>
            <person name="Makalowski W."/>
            <person name="Marzo M."/>
            <person name="Matsuda M."/>
            <person name="Matzkin L."/>
            <person name="McAllister B."/>
            <person name="McBride C.S."/>
            <person name="McKernan B."/>
            <person name="McKernan K."/>
            <person name="Mendez-Lago M."/>
            <person name="Minx P."/>
            <person name="Mollenhauer M.U."/>
            <person name="Montooth K."/>
            <person name="Mount S.M."/>
            <person name="Mu X."/>
            <person name="Myers E."/>
            <person name="Negre B."/>
            <person name="Newfeld S."/>
            <person name="Nielsen R."/>
            <person name="Noor M.A."/>
            <person name="O'Grady P."/>
            <person name="Pachter L."/>
            <person name="Papaceit M."/>
            <person name="Parisi M.J."/>
            <person name="Parisi M."/>
            <person name="Parts L."/>
            <person name="Pedersen J.S."/>
            <person name="Pesole G."/>
            <person name="Phillippy A.M."/>
            <person name="Ponting C.P."/>
            <person name="Pop M."/>
            <person name="Porcelli D."/>
            <person name="Powell J.R."/>
            <person name="Prohaska S."/>
            <person name="Pruitt K."/>
            <person name="Puig M."/>
            <person name="Quesneville H."/>
            <person name="Ram K.R."/>
            <person name="Rand D."/>
            <person name="Rasmussen M.D."/>
            <person name="Reed L.K."/>
            <person name="Reenan R."/>
            <person name="Reily A."/>
            <person name="Remington K.A."/>
            <person name="Rieger T.T."/>
            <person name="Ritchie M.G."/>
            <person name="Robin C."/>
            <person name="Rogers Y.H."/>
            <person name="Rohde C."/>
            <person name="Rozas J."/>
            <person name="Rubenfield M.J."/>
            <person name="Ruiz A."/>
            <person name="Russo S."/>
            <person name="Salzberg S.L."/>
            <person name="Sanchez-Gracia A."/>
            <person name="Saranga D.J."/>
            <person name="Sato H."/>
            <person name="Schaeffer S.W."/>
            <person name="Schatz M.C."/>
            <person name="Schlenke T."/>
            <person name="Schwartz R."/>
            <person name="Segarra C."/>
            <person name="Singh R.S."/>
            <person name="Sirot L."/>
            <person name="Sirota M."/>
            <person name="Sisneros N.B."/>
            <person name="Smith C.D."/>
            <person name="Smith T.F."/>
            <person name="Spieth J."/>
            <person name="Stage D.E."/>
            <person name="Stark A."/>
            <person name="Stephan W."/>
            <person name="Strausberg R.L."/>
            <person name="Strempel S."/>
            <person name="Sturgill D."/>
            <person name="Sutton G."/>
            <person name="Sutton G.G."/>
            <person name="Tao W."/>
            <person name="Teichmann S."/>
            <person name="Tobari Y.N."/>
            <person name="Tomimura Y."/>
            <person name="Tsolas J.M."/>
            <person name="Valente V.L."/>
            <person name="Venter E."/>
            <person name="Venter J.C."/>
            <person name="Vicario S."/>
            <person name="Vieira F.G."/>
            <person name="Vilella A.J."/>
            <person name="Villasante A."/>
            <person name="Walenz B."/>
            <person name="Wang J."/>
            <person name="Wasserman M."/>
            <person name="Watts T."/>
            <person name="Wilson D."/>
            <person name="Wilson R.K."/>
            <person name="Wing R.A."/>
            <person name="Wolfner M.F."/>
            <person name="Wong A."/>
            <person name="Wong G.K."/>
            <person name="Wu C.I."/>
            <person name="Wu G."/>
            <person name="Yamamoto D."/>
            <person name="Yang H.P."/>
            <person name="Yang S.P."/>
            <person name="Yorke J.A."/>
            <person name="Yoshida K."/>
            <person name="Zdobnov E."/>
            <person name="Zhang P."/>
            <person name="Zhang Y."/>
            <person name="Zimin A.V."/>
            <person name="Baldwin J."/>
            <person name="Abdouelleil A."/>
            <person name="Abdulkadir J."/>
            <person name="Abebe A."/>
            <person name="Abera B."/>
            <person name="Abreu J."/>
            <person name="Acer S.C."/>
            <person name="Aftuck L."/>
            <person name="Alexander A."/>
            <person name="An P."/>
            <person name="Anderson E."/>
            <person name="Anderson S."/>
            <person name="Arachi H."/>
            <person name="Azer M."/>
            <person name="Bachantsang P."/>
            <person name="Barry A."/>
            <person name="Bayul T."/>
            <person name="Berlin A."/>
            <person name="Bessette D."/>
            <person name="Bloom T."/>
            <person name="Blye J."/>
            <person name="Boguslavskiy L."/>
            <person name="Bonnet C."/>
            <person name="Boukhgalter B."/>
            <person name="Bourzgui I."/>
            <person name="Brown A."/>
            <person name="Cahill P."/>
            <person name="Channer S."/>
            <person name="Cheshatsang Y."/>
            <person name="Chuda L."/>
            <person name="Citroen M."/>
            <person name="Collymore A."/>
            <person name="Cooke P."/>
            <person name="Costello M."/>
            <person name="D'Aco K."/>
            <person name="Daza R."/>
            <person name="De Haan G."/>
            <person name="DeGray S."/>
            <person name="DeMaso C."/>
            <person name="Dhargay N."/>
            <person name="Dooley K."/>
            <person name="Dooley E."/>
            <person name="Doricent M."/>
            <person name="Dorje P."/>
            <person name="Dorjee K."/>
            <person name="Dupes A."/>
            <person name="Elong R."/>
            <person name="Falk J."/>
            <person name="Farina A."/>
            <person name="Faro S."/>
            <person name="Ferguson D."/>
            <person name="Fisher S."/>
            <person name="Foley C.D."/>
            <person name="Franke A."/>
            <person name="Friedrich D."/>
            <person name="Gadbois L."/>
            <person name="Gearin G."/>
            <person name="Gearin C.R."/>
            <person name="Giannoukos G."/>
            <person name="Goode T."/>
            <person name="Graham J."/>
            <person name="Grandbois E."/>
            <person name="Grewal S."/>
            <person name="Gyaltsen K."/>
            <person name="Hafez N."/>
            <person name="Hagos B."/>
            <person name="Hall J."/>
            <person name="Henson C."/>
            <person name="Hollinger A."/>
            <person name="Honan T."/>
            <person name="Huard M.D."/>
            <person name="Hughes L."/>
            <person name="Hurhula B."/>
            <person name="Husby M.E."/>
            <person name="Kamat A."/>
            <person name="Kanga B."/>
            <person name="Kashin S."/>
            <person name="Khazanovich D."/>
            <person name="Kisner P."/>
            <person name="Lance K."/>
            <person name="Lara M."/>
            <person name="Lee W."/>
            <person name="Lennon N."/>
            <person name="Letendre F."/>
            <person name="LeVine R."/>
            <person name="Lipovsky A."/>
            <person name="Liu X."/>
            <person name="Liu J."/>
            <person name="Liu S."/>
            <person name="Lokyitsang T."/>
            <person name="Lokyitsang Y."/>
            <person name="Lubonja R."/>
            <person name="Lui A."/>
            <person name="MacDonald P."/>
            <person name="Magnisalis V."/>
            <person name="Maru K."/>
            <person name="Matthews C."/>
            <person name="McCusker W."/>
            <person name="McDonough S."/>
            <person name="Mehta T."/>
            <person name="Meldrim J."/>
            <person name="Meneus L."/>
            <person name="Mihai O."/>
            <person name="Mihalev A."/>
            <person name="Mihova T."/>
            <person name="Mittelman R."/>
            <person name="Mlenga V."/>
            <person name="Montmayeur A."/>
            <person name="Mulrain L."/>
            <person name="Navidi A."/>
            <person name="Naylor J."/>
            <person name="Negash T."/>
            <person name="Nguyen T."/>
            <person name="Nguyen N."/>
            <person name="Nicol R."/>
            <person name="Norbu C."/>
            <person name="Norbu N."/>
            <person name="Novod N."/>
            <person name="O'Neill B."/>
            <person name="Osman S."/>
            <person name="Markiewicz E."/>
            <person name="Oyono O.L."/>
            <person name="Patti C."/>
            <person name="Phunkhang P."/>
            <person name="Pierre F."/>
            <person name="Priest M."/>
            <person name="Raghuraman S."/>
            <person name="Rege F."/>
            <person name="Reyes R."/>
            <person name="Rise C."/>
            <person name="Rogov P."/>
            <person name="Ross K."/>
            <person name="Ryan E."/>
            <person name="Settipalli S."/>
            <person name="Shea T."/>
            <person name="Sherpa N."/>
            <person name="Shi L."/>
            <person name="Shih D."/>
            <person name="Sparrow T."/>
            <person name="Spaulding J."/>
            <person name="Stalker J."/>
            <person name="Stange-Thomann N."/>
            <person name="Stavropoulos S."/>
            <person name="Stone C."/>
            <person name="Strader C."/>
            <person name="Tesfaye S."/>
            <person name="Thomson T."/>
            <person name="Thoulutsang Y."/>
            <person name="Thoulutsang D."/>
            <person name="Topham K."/>
            <person name="Topping I."/>
            <person name="Tsamla T."/>
            <person name="Vassiliev H."/>
            <person name="Vo A."/>
            <person name="Wangchuk T."/>
            <person name="Wangdi T."/>
            <person name="Weiand M."/>
            <person name="Wilkinson J."/>
            <person name="Wilson A."/>
            <person name="Yadav S."/>
            <person name="Young G."/>
            <person name="Yu Q."/>
            <person name="Zembek L."/>
            <person name="Zhong D."/>
            <person name="Zimmer A."/>
            <person name="Zwirko Z."/>
            <person name="Jaffe D.B."/>
            <person name="Alvarez P."/>
            <person name="Brockman W."/>
            <person name="Butler J."/>
            <person name="Chin C."/>
            <person name="Gnerre S."/>
            <person name="Grabherr M."/>
            <person name="Kleber M."/>
            <person name="Mauceli E."/>
            <person name="MacCallum I."/>
        </authorList>
    </citation>
    <scope>NUCLEOTIDE SEQUENCE [LARGE SCALE GENOMIC DNA]</scope>
    <source>
        <strain evidence="10">Tucson 15287-2541.00</strain>
    </source>
</reference>
<dbReference type="SUPFAM" id="SSF47954">
    <property type="entry name" value="Cyclin-like"/>
    <property type="match status" value="2"/>
</dbReference>
<dbReference type="GO" id="GO:0044772">
    <property type="term" value="P:mitotic cell cycle phase transition"/>
    <property type="evidence" value="ECO:0007669"/>
    <property type="project" value="InterPro"/>
</dbReference>
<dbReference type="GO" id="GO:0051301">
    <property type="term" value="P:cell division"/>
    <property type="evidence" value="ECO:0007669"/>
    <property type="project" value="UniProtKB-KW"/>
</dbReference>
<name>B4JXJ6_DROGR</name>
<keyword evidence="2" id="KW-0132">Cell division</keyword>
<comment type="similarity">
    <text evidence="1">Belongs to the cyclin family. Cyclin AB subfamily.</text>
</comment>
<dbReference type="EMBL" id="CH916376">
    <property type="protein sequence ID" value="EDV95472.1"/>
    <property type="molecule type" value="Genomic_DNA"/>
</dbReference>
<keyword evidence="4" id="KW-0131">Cell cycle</keyword>
<feature type="domain" description="Cyclin-like" evidence="7">
    <location>
        <begin position="335"/>
        <end position="420"/>
    </location>
</feature>
<dbReference type="eggNOG" id="KOG0653">
    <property type="taxonomic scope" value="Eukaryota"/>
</dbReference>
<feature type="compositionally biased region" description="Basic and acidic residues" evidence="6">
    <location>
        <begin position="214"/>
        <end position="225"/>
    </location>
</feature>
<dbReference type="InParanoid" id="B4JXJ6"/>
<dbReference type="SMART" id="SM00385">
    <property type="entry name" value="CYCLIN"/>
    <property type="match status" value="2"/>
</dbReference>
<evidence type="ECO:0000313" key="9">
    <source>
        <dbReference type="EMBL" id="EDV95472.1"/>
    </source>
</evidence>
<gene>
    <name evidence="9" type="primary">Dgri\GH17968</name>
    <name evidence="9" type="ORF">Dgri_GH17968</name>
</gene>
<dbReference type="InterPro" id="IPR039361">
    <property type="entry name" value="Cyclin"/>
</dbReference>
<feature type="compositionally biased region" description="Basic and acidic residues" evidence="6">
    <location>
        <begin position="33"/>
        <end position="65"/>
    </location>
</feature>
<evidence type="ECO:0000256" key="5">
    <source>
        <dbReference type="RuleBase" id="RU000383"/>
    </source>
</evidence>
<dbReference type="SMART" id="SM01332">
    <property type="entry name" value="Cyclin_C"/>
    <property type="match status" value="1"/>
</dbReference>
<dbReference type="Pfam" id="PF02984">
    <property type="entry name" value="Cyclin_C"/>
    <property type="match status" value="1"/>
</dbReference>
<evidence type="ECO:0000256" key="2">
    <source>
        <dbReference type="ARBA" id="ARBA00022618"/>
    </source>
</evidence>
<keyword evidence="3 5" id="KW-0195">Cyclin</keyword>
<dbReference type="InterPro" id="IPR006671">
    <property type="entry name" value="Cyclin_N"/>
</dbReference>
<evidence type="ECO:0000256" key="1">
    <source>
        <dbReference type="ARBA" id="ARBA00006955"/>
    </source>
</evidence>
<dbReference type="Pfam" id="PF00134">
    <property type="entry name" value="Cyclin_N"/>
    <property type="match status" value="1"/>
</dbReference>
<dbReference type="AlphaFoldDB" id="B4JXJ6"/>
<feature type="domain" description="Cyclin-like" evidence="7">
    <location>
        <begin position="433"/>
        <end position="524"/>
    </location>
</feature>
<dbReference type="GO" id="GO:0016538">
    <property type="term" value="F:cyclin-dependent protein serine/threonine kinase regulator activity"/>
    <property type="evidence" value="ECO:0007669"/>
    <property type="project" value="InterPro"/>
</dbReference>
<feature type="compositionally biased region" description="Low complexity" evidence="6">
    <location>
        <begin position="111"/>
        <end position="131"/>
    </location>
</feature>
<dbReference type="OrthoDB" id="5590282at2759"/>
<feature type="domain" description="Cyclin C-terminal" evidence="8">
    <location>
        <begin position="429"/>
        <end position="555"/>
    </location>
</feature>
<evidence type="ECO:0000256" key="4">
    <source>
        <dbReference type="ARBA" id="ARBA00023306"/>
    </source>
</evidence>
<dbReference type="PANTHER" id="PTHR10177">
    <property type="entry name" value="CYCLINS"/>
    <property type="match status" value="1"/>
</dbReference>
<dbReference type="InterPro" id="IPR004367">
    <property type="entry name" value="Cyclin_C-dom"/>
</dbReference>
<dbReference type="InterPro" id="IPR013763">
    <property type="entry name" value="Cyclin-like_dom"/>
</dbReference>
<dbReference type="Proteomes" id="UP000001070">
    <property type="component" value="Unassembled WGS sequence"/>
</dbReference>
<dbReference type="FunFam" id="1.10.472.10:FF:000005">
    <property type="entry name" value="G2/mitotic-specific cyclin B"/>
    <property type="match status" value="1"/>
</dbReference>
<dbReference type="InterPro" id="IPR036915">
    <property type="entry name" value="Cyclin-like_sf"/>
</dbReference>